<sequence>MRRFLRDLAYSHLMEIFGIKDGELAALITYLPHTWDVHHPSVDTIWVREPTGVEWYSIPLRFCRTWKDFSMVIYQYCRNGPEIEYIRRGQWAIIHSADNDVIDKETFTSIIKPEMRFDIGIIVQLLSVMLRSQCPQCGHYNGKSTQMNGWIQCSNLDCDNLFRIIFSPPPKVPKTSQEPVPRSASKNVDRPPETSEITQVTLSFDKENHTMGAPSGRPSRSLVRNPSSSRQKDLAGLNSVLGREHPGLPYLNTKFHRVLANISHSPLGEQDDVPKSLHRADTQKPNRDIQLPFEYGSPSSSLMAYHSLIFFAPISSMNSNKTGAREPYLNTPIHILHKASKHADVVYALTKSNRKTFECLKVLCEKYNEKRTFILSHSKRKVYKHVVEQAAVYVDAIGISIRVAEKGMSISKVTKEFLDDKTVMPKVLVKPMLELTGEALRDIKGIFNRFQSIHIALFEEIRRIQSPREPPSDTSFPPITLTKRVSELRRMDEKDLLKLTVLVLDQFVSTVGEFMDWWSGLNVDVDRLTGSIRFIRKNPDISTRVYKQWENTEQHYKIYQSEIMTQQDYYNHTLKELMPKSFLGRVISQLGLRE</sequence>
<gene>
    <name evidence="1" type="ORF">CCMSSC00406_0010408</name>
</gene>
<reference evidence="1 2" key="1">
    <citation type="journal article" date="2021" name="Appl. Environ. Microbiol.">
        <title>Genetic linkage and physical mapping for an oyster mushroom Pleurotus cornucopiae and QTL analysis for the trait cap color.</title>
        <authorList>
            <person name="Zhang Y."/>
            <person name="Gao W."/>
            <person name="Sonnenberg A."/>
            <person name="Chen Q."/>
            <person name="Zhang J."/>
            <person name="Huang C."/>
        </authorList>
    </citation>
    <scope>NUCLEOTIDE SEQUENCE [LARGE SCALE GENOMIC DNA]</scope>
    <source>
        <strain evidence="1">CCMSSC00406</strain>
    </source>
</reference>
<dbReference type="Proteomes" id="UP000824881">
    <property type="component" value="Unassembled WGS sequence"/>
</dbReference>
<evidence type="ECO:0000313" key="2">
    <source>
        <dbReference type="Proteomes" id="UP000824881"/>
    </source>
</evidence>
<accession>A0ACB7IJJ8</accession>
<name>A0ACB7IJJ8_PLECO</name>
<organism evidence="1 2">
    <name type="scientific">Pleurotus cornucopiae</name>
    <name type="common">Cornucopia mushroom</name>
    <dbReference type="NCBI Taxonomy" id="5321"/>
    <lineage>
        <taxon>Eukaryota</taxon>
        <taxon>Fungi</taxon>
        <taxon>Dikarya</taxon>
        <taxon>Basidiomycota</taxon>
        <taxon>Agaricomycotina</taxon>
        <taxon>Agaricomycetes</taxon>
        <taxon>Agaricomycetidae</taxon>
        <taxon>Agaricales</taxon>
        <taxon>Pleurotineae</taxon>
        <taxon>Pleurotaceae</taxon>
        <taxon>Pleurotus</taxon>
    </lineage>
</organism>
<evidence type="ECO:0000313" key="1">
    <source>
        <dbReference type="EMBL" id="KAG9218392.1"/>
    </source>
</evidence>
<proteinExistence type="predicted"/>
<protein>
    <submittedName>
        <fullName evidence="1">Uncharacterized protein</fullName>
    </submittedName>
</protein>
<comment type="caution">
    <text evidence="1">The sequence shown here is derived from an EMBL/GenBank/DDBJ whole genome shotgun (WGS) entry which is preliminary data.</text>
</comment>
<keyword evidence="2" id="KW-1185">Reference proteome</keyword>
<dbReference type="EMBL" id="WQMT02000010">
    <property type="protein sequence ID" value="KAG9218392.1"/>
    <property type="molecule type" value="Genomic_DNA"/>
</dbReference>